<dbReference type="GO" id="GO:0006281">
    <property type="term" value="P:DNA repair"/>
    <property type="evidence" value="ECO:0007669"/>
    <property type="project" value="InterPro"/>
</dbReference>
<dbReference type="Proteomes" id="UP000215459">
    <property type="component" value="Unassembled WGS sequence"/>
</dbReference>
<dbReference type="PANTHER" id="PTHR30255:SF2">
    <property type="entry name" value="SINGLE-STRANDED-DNA-SPECIFIC EXONUCLEASE RECJ"/>
    <property type="match status" value="1"/>
</dbReference>
<gene>
    <name evidence="11" type="primary">recJ</name>
    <name evidence="11" type="ORF">CHM34_02670</name>
</gene>
<feature type="domain" description="DHHA1" evidence="8">
    <location>
        <begin position="345"/>
        <end position="440"/>
    </location>
</feature>
<protein>
    <recommendedName>
        <fullName evidence="2">Single-stranded-DNA-specific exonuclease RecJ</fullName>
    </recommendedName>
</protein>
<feature type="domain" description="DDH" evidence="7">
    <location>
        <begin position="82"/>
        <end position="226"/>
    </location>
</feature>
<proteinExistence type="inferred from homology"/>
<dbReference type="RefSeq" id="WP_094262999.1">
    <property type="nucleotide sequence ID" value="NZ_NOWF01000001.1"/>
</dbReference>
<evidence type="ECO:0000313" key="11">
    <source>
        <dbReference type="EMBL" id="OYD09897.1"/>
    </source>
</evidence>
<dbReference type="Pfam" id="PF10141">
    <property type="entry name" value="ssDNA-exonuc_C"/>
    <property type="match status" value="1"/>
</dbReference>
<dbReference type="OrthoDB" id="9809852at2"/>
<evidence type="ECO:0000313" key="12">
    <source>
        <dbReference type="Proteomes" id="UP000215459"/>
    </source>
</evidence>
<dbReference type="EMBL" id="NOWF01000001">
    <property type="protein sequence ID" value="OYD09897.1"/>
    <property type="molecule type" value="Genomic_DNA"/>
</dbReference>
<keyword evidence="4" id="KW-0378">Hydrolase</keyword>
<dbReference type="Pfam" id="PF01368">
    <property type="entry name" value="DHH"/>
    <property type="match status" value="1"/>
</dbReference>
<keyword evidence="5 11" id="KW-0269">Exonuclease</keyword>
<evidence type="ECO:0000256" key="4">
    <source>
        <dbReference type="ARBA" id="ARBA00022801"/>
    </source>
</evidence>
<dbReference type="PANTHER" id="PTHR30255">
    <property type="entry name" value="SINGLE-STRANDED-DNA-SPECIFIC EXONUCLEASE RECJ"/>
    <property type="match status" value="1"/>
</dbReference>
<comment type="caution">
    <text evidence="11">The sequence shown here is derived from an EMBL/GenBank/DDBJ whole genome shotgun (WGS) entry which is preliminary data.</text>
</comment>
<evidence type="ECO:0000256" key="3">
    <source>
        <dbReference type="ARBA" id="ARBA00022722"/>
    </source>
</evidence>
<evidence type="ECO:0000256" key="6">
    <source>
        <dbReference type="SAM" id="Coils"/>
    </source>
</evidence>
<dbReference type="InterPro" id="IPR038763">
    <property type="entry name" value="DHH_sf"/>
</dbReference>
<feature type="domain" description="Single-stranded-DNA-specific exonuclease RecJ C-terminal" evidence="9">
    <location>
        <begin position="566"/>
        <end position="768"/>
    </location>
</feature>
<sequence>MLQSKMRWGAVDTDPSRNRDLADQLGVSPLIAQLLINRGIDDPERARRFLHVRVSELYDPFLLDGMEQAVQRIRRALESREKIRIYGDYDADGVSSTGLIIKTFRLLEANVDYYIPNRFTEGYGLNREALTQAKESGVDLVISVDTGISAVQEAEHCRELGLDLIITDHHEPPEILPEALAVINPKKPGCSYPFDMLAGVGVALKLAHALLGRVPEELLEIAALGTIADLVPLVDENRVIASLGLERMNRRQQTGLAALMEVSGVDGEVSAGHVGFSLGPRINASGRLDSAVRAVDLLLTEDEDEARMIAEELDRMNRERQKLVENIAEEASAMVEADPEAHRRFIVVAAPGWNVGVIGIVASRLVEKYYRPTIVLGIDEETGMAKGSARSIDGLDMYQALTRCADLLPHFGGHRMAAGMSLPEENLQELHRRLDELAKEWLREEDYIPLSRVDAELTLDEVQLDLIEELDRLAPYGVGNPTPRFRVSGAALSKLQRIGRDKNHLKLKLEDDGHYLDAIGFRQGELAEEIAPAARLELLGELAVNEWNNRRAPQLLIRDICVPHVQIFDWRSNRDKSSRFRRLADGETLFLISGERDPAGFWTEKKALFRRWPEVESPLNPESVRRMVLVDLPASEELFRWWLQRCSCVERIYFAFGDAELEGGLSRTPDRDQFKRLYSCLLGCKGMDPQRDLAKVSRWTGLSQRWIQFMLEVFRELGFVTANGGRLEIVAEAEKRPLSESRLLRTQRDREQLQQVFVYSSYRDLCTYVSSVISSELNLGGAAEWTLKKKSG</sequence>
<feature type="domain" description="RecJ OB" evidence="10">
    <location>
        <begin position="453"/>
        <end position="559"/>
    </location>
</feature>
<dbReference type="NCBIfam" id="TIGR00644">
    <property type="entry name" value="recJ"/>
    <property type="match status" value="1"/>
</dbReference>
<evidence type="ECO:0000256" key="1">
    <source>
        <dbReference type="ARBA" id="ARBA00005915"/>
    </source>
</evidence>
<dbReference type="InterPro" id="IPR041122">
    <property type="entry name" value="RecJ_OB"/>
</dbReference>
<accession>A0A235BD75</accession>
<evidence type="ECO:0000259" key="8">
    <source>
        <dbReference type="Pfam" id="PF02272"/>
    </source>
</evidence>
<dbReference type="Pfam" id="PF02272">
    <property type="entry name" value="DHHA1"/>
    <property type="match status" value="1"/>
</dbReference>
<dbReference type="GO" id="GO:0008409">
    <property type="term" value="F:5'-3' exonuclease activity"/>
    <property type="evidence" value="ECO:0007669"/>
    <property type="project" value="InterPro"/>
</dbReference>
<dbReference type="Gene3D" id="3.90.1640.30">
    <property type="match status" value="1"/>
</dbReference>
<keyword evidence="3" id="KW-0540">Nuclease</keyword>
<feature type="coiled-coil region" evidence="6">
    <location>
        <begin position="299"/>
        <end position="333"/>
    </location>
</feature>
<dbReference type="InterPro" id="IPR004610">
    <property type="entry name" value="RecJ"/>
</dbReference>
<evidence type="ECO:0000259" key="10">
    <source>
        <dbReference type="Pfam" id="PF17768"/>
    </source>
</evidence>
<dbReference type="Gene3D" id="3.10.310.30">
    <property type="match status" value="1"/>
</dbReference>
<dbReference type="InterPro" id="IPR018779">
    <property type="entry name" value="RecJ_C"/>
</dbReference>
<dbReference type="SUPFAM" id="SSF64182">
    <property type="entry name" value="DHH phosphoesterases"/>
    <property type="match status" value="1"/>
</dbReference>
<organism evidence="11 12">
    <name type="scientific">Paludifilum halophilum</name>
    <dbReference type="NCBI Taxonomy" id="1642702"/>
    <lineage>
        <taxon>Bacteria</taxon>
        <taxon>Bacillati</taxon>
        <taxon>Bacillota</taxon>
        <taxon>Bacilli</taxon>
        <taxon>Bacillales</taxon>
        <taxon>Thermoactinomycetaceae</taxon>
        <taxon>Paludifilum</taxon>
    </lineage>
</organism>
<dbReference type="GO" id="GO:0003676">
    <property type="term" value="F:nucleic acid binding"/>
    <property type="evidence" value="ECO:0007669"/>
    <property type="project" value="InterPro"/>
</dbReference>
<keyword evidence="6" id="KW-0175">Coiled coil</keyword>
<evidence type="ECO:0000256" key="2">
    <source>
        <dbReference type="ARBA" id="ARBA00019841"/>
    </source>
</evidence>
<name>A0A235BD75_9BACL</name>
<dbReference type="InterPro" id="IPR001667">
    <property type="entry name" value="DDH_dom"/>
</dbReference>
<dbReference type="AlphaFoldDB" id="A0A235BD75"/>
<keyword evidence="12" id="KW-1185">Reference proteome</keyword>
<dbReference type="GO" id="GO:0006310">
    <property type="term" value="P:DNA recombination"/>
    <property type="evidence" value="ECO:0007669"/>
    <property type="project" value="InterPro"/>
</dbReference>
<dbReference type="InterPro" id="IPR051673">
    <property type="entry name" value="SSDNA_exonuclease_RecJ"/>
</dbReference>
<comment type="similarity">
    <text evidence="1">Belongs to the RecJ family.</text>
</comment>
<evidence type="ECO:0000259" key="9">
    <source>
        <dbReference type="Pfam" id="PF10141"/>
    </source>
</evidence>
<evidence type="ECO:0000256" key="5">
    <source>
        <dbReference type="ARBA" id="ARBA00022839"/>
    </source>
</evidence>
<reference evidence="11 12" key="1">
    <citation type="submission" date="2017-07" db="EMBL/GenBank/DDBJ databases">
        <title>The genome sequence of Paludifilum halophilum highlights mechanisms for microbial adaptation to high salt environemnts.</title>
        <authorList>
            <person name="Belbahri L."/>
        </authorList>
    </citation>
    <scope>NUCLEOTIDE SEQUENCE [LARGE SCALE GENOMIC DNA]</scope>
    <source>
        <strain evidence="11 12">DSM 102817</strain>
    </source>
</reference>
<dbReference type="Pfam" id="PF17768">
    <property type="entry name" value="RecJ_OB"/>
    <property type="match status" value="1"/>
</dbReference>
<evidence type="ECO:0000259" key="7">
    <source>
        <dbReference type="Pfam" id="PF01368"/>
    </source>
</evidence>
<dbReference type="InterPro" id="IPR003156">
    <property type="entry name" value="DHHA1_dom"/>
</dbReference>